<evidence type="ECO:0000256" key="1">
    <source>
        <dbReference type="ARBA" id="ARBA00001974"/>
    </source>
</evidence>
<dbReference type="GO" id="GO:0009690">
    <property type="term" value="P:cytokinin metabolic process"/>
    <property type="evidence" value="ECO:0007669"/>
    <property type="project" value="InterPro"/>
</dbReference>
<dbReference type="InterPro" id="IPR016170">
    <property type="entry name" value="Cytok_DH_C_sf"/>
</dbReference>
<dbReference type="InterPro" id="IPR050432">
    <property type="entry name" value="FAD-linked_Oxidoreductases_BP"/>
</dbReference>
<dbReference type="InterPro" id="IPR016164">
    <property type="entry name" value="FAD-linked_Oxase-like_C"/>
</dbReference>
<reference evidence="7 8" key="1">
    <citation type="submission" date="2018-06" db="EMBL/GenBank/DDBJ databases">
        <title>Comparative genomics of Brasilonema spp. strains.</title>
        <authorList>
            <person name="Alvarenga D.O."/>
            <person name="Fiore M.F."/>
            <person name="Varani A.M."/>
        </authorList>
    </citation>
    <scope>NUCLEOTIDE SEQUENCE [LARGE SCALE GENOMIC DNA]</scope>
    <source>
        <strain evidence="7 8">CENA114</strain>
    </source>
</reference>
<comment type="cofactor">
    <cofactor evidence="1">
        <name>FAD</name>
        <dbReference type="ChEBI" id="CHEBI:57692"/>
    </cofactor>
</comment>
<accession>A0A856MAK5</accession>
<dbReference type="Proteomes" id="UP000503129">
    <property type="component" value="Chromosome"/>
</dbReference>
<keyword evidence="3" id="KW-0285">Flavoprotein</keyword>
<dbReference type="InterPro" id="IPR015345">
    <property type="entry name" value="Cytokinin_DH_FAD/cytokin-bd"/>
</dbReference>
<dbReference type="AlphaFoldDB" id="A0A856MAK5"/>
<keyword evidence="4" id="KW-0274">FAD</keyword>
<feature type="domain" description="FAD-binding PCMH-type" evidence="6">
    <location>
        <begin position="34"/>
        <end position="206"/>
    </location>
</feature>
<evidence type="ECO:0000256" key="4">
    <source>
        <dbReference type="ARBA" id="ARBA00022827"/>
    </source>
</evidence>
<dbReference type="PANTHER" id="PTHR13878:SF53">
    <property type="entry name" value="CYTOKININ DEHYDROGENASE 6"/>
    <property type="match status" value="1"/>
</dbReference>
<dbReference type="Gene3D" id="3.30.43.10">
    <property type="entry name" value="Uridine Diphospho-n-acetylenolpyruvylglucosamine Reductase, domain 2"/>
    <property type="match status" value="2"/>
</dbReference>
<keyword evidence="5" id="KW-0560">Oxidoreductase</keyword>
<dbReference type="InterPro" id="IPR016169">
    <property type="entry name" value="FAD-bd_PCMH_sub2"/>
</dbReference>
<dbReference type="InterPro" id="IPR036318">
    <property type="entry name" value="FAD-bd_PCMH-like_sf"/>
</dbReference>
<dbReference type="PROSITE" id="PS51387">
    <property type="entry name" value="FAD_PCMH"/>
    <property type="match status" value="1"/>
</dbReference>
<dbReference type="PANTHER" id="PTHR13878">
    <property type="entry name" value="GULONOLACTONE OXIDASE"/>
    <property type="match status" value="1"/>
</dbReference>
<dbReference type="Gene3D" id="3.40.462.10">
    <property type="entry name" value="FAD-linked oxidases, C-terminal domain"/>
    <property type="match status" value="1"/>
</dbReference>
<sequence>MNSIISDIKCIVEGEVTNTPEILGDVSQDFGRIIQKQPQLVVRPQNSADVVQVVKYALEQGLTISPRAGGNSLGGQCLNQDGIVLDMRNFNQIHEIQKEMLWFQADTGVTWREVIVSSLPHGLIPPSLTNYIDATLGGTHSAGGLGNSSFRYGTQADNCLGLEVVTGTGELVWCTPEENSELFYHVLCGYGQFGIITQVRHRLRRYRPSTRTYFLLYDNLDAFLNDKQVLTQQGRIDYLLSVPNSCLELFSKAVRKPLMQWFYLLQVTVEADSTNSINDEEVLSGLNFYRHIHTQDLNFDEFVIPALKVGAPSNTVHPWIDLLIPGSKAKTYIQTVLERLPSILDCGNTLIGSFCLFQHTTNMPMFRVPDEDFIVGLGIYPIIPKSQLQPVLAELESLTELGLKMGAKRYLTGWVKFDLQQWRVQFGDYWSTVNEIKRKYDPQGILNPGFFQYERVAHPHEIYKQQTHLTEDAIAKSRSVA</sequence>
<evidence type="ECO:0000256" key="3">
    <source>
        <dbReference type="ARBA" id="ARBA00022630"/>
    </source>
</evidence>
<dbReference type="EMBL" id="CP030118">
    <property type="protein sequence ID" value="QDL07380.1"/>
    <property type="molecule type" value="Genomic_DNA"/>
</dbReference>
<evidence type="ECO:0000259" key="6">
    <source>
        <dbReference type="PROSITE" id="PS51387"/>
    </source>
</evidence>
<dbReference type="InterPro" id="IPR016167">
    <property type="entry name" value="FAD-bd_PCMH_sub1"/>
</dbReference>
<evidence type="ECO:0000313" key="7">
    <source>
        <dbReference type="EMBL" id="QDL07380.1"/>
    </source>
</evidence>
<gene>
    <name evidence="7" type="ORF">DP114_05215</name>
</gene>
<dbReference type="KEGG" id="bsen:DP114_05215"/>
<keyword evidence="8" id="KW-1185">Reference proteome</keyword>
<evidence type="ECO:0000256" key="2">
    <source>
        <dbReference type="ARBA" id="ARBA00005466"/>
    </source>
</evidence>
<dbReference type="InterPro" id="IPR006094">
    <property type="entry name" value="Oxid_FAD_bind_N"/>
</dbReference>
<dbReference type="RefSeq" id="WP_171975618.1">
    <property type="nucleotide sequence ID" value="NZ_CAWOXK010000001.1"/>
</dbReference>
<evidence type="ECO:0000256" key="5">
    <source>
        <dbReference type="ARBA" id="ARBA00023002"/>
    </source>
</evidence>
<protein>
    <submittedName>
        <fullName evidence="7">FAD-binding protein</fullName>
    </submittedName>
</protein>
<name>A0A856MAK5_9CYAN</name>
<dbReference type="Pfam" id="PF01565">
    <property type="entry name" value="FAD_binding_4"/>
    <property type="match status" value="1"/>
</dbReference>
<dbReference type="GO" id="GO:0071949">
    <property type="term" value="F:FAD binding"/>
    <property type="evidence" value="ECO:0007669"/>
    <property type="project" value="InterPro"/>
</dbReference>
<dbReference type="SUPFAM" id="SSF55103">
    <property type="entry name" value="FAD-linked oxidases, C-terminal domain"/>
    <property type="match status" value="1"/>
</dbReference>
<evidence type="ECO:0000313" key="8">
    <source>
        <dbReference type="Proteomes" id="UP000503129"/>
    </source>
</evidence>
<dbReference type="Gene3D" id="3.30.465.10">
    <property type="match status" value="1"/>
</dbReference>
<dbReference type="Pfam" id="PF09265">
    <property type="entry name" value="Cytokin-bind"/>
    <property type="match status" value="1"/>
</dbReference>
<comment type="similarity">
    <text evidence="2">Belongs to the oxygen-dependent FAD-linked oxidoreductase family.</text>
</comment>
<proteinExistence type="inferred from homology"/>
<dbReference type="InterPro" id="IPR016166">
    <property type="entry name" value="FAD-bd_PCMH"/>
</dbReference>
<dbReference type="SUPFAM" id="SSF56176">
    <property type="entry name" value="FAD-binding/transporter-associated domain-like"/>
    <property type="match status" value="1"/>
</dbReference>
<organism evidence="7 8">
    <name type="scientific">Brasilonema sennae CENA114</name>
    <dbReference type="NCBI Taxonomy" id="415709"/>
    <lineage>
        <taxon>Bacteria</taxon>
        <taxon>Bacillati</taxon>
        <taxon>Cyanobacteriota</taxon>
        <taxon>Cyanophyceae</taxon>
        <taxon>Nostocales</taxon>
        <taxon>Scytonemataceae</taxon>
        <taxon>Brasilonema</taxon>
        <taxon>Bromeliae group (in: Brasilonema)</taxon>
    </lineage>
</organism>
<dbReference type="GO" id="GO:0019139">
    <property type="term" value="F:cytokinin dehydrogenase activity"/>
    <property type="evidence" value="ECO:0007669"/>
    <property type="project" value="InterPro"/>
</dbReference>